<dbReference type="Proteomes" id="UP000008181">
    <property type="component" value="Chromosome 2"/>
</dbReference>
<evidence type="ECO:0000259" key="1">
    <source>
        <dbReference type="Pfam" id="PF03992"/>
    </source>
</evidence>
<feature type="domain" description="ABM" evidence="1">
    <location>
        <begin position="19"/>
        <end position="64"/>
    </location>
</feature>
<evidence type="ECO:0000313" key="3">
    <source>
        <dbReference type="Proteomes" id="UP000008181"/>
    </source>
</evidence>
<dbReference type="SUPFAM" id="SSF54909">
    <property type="entry name" value="Dimeric alpha+beta barrel"/>
    <property type="match status" value="1"/>
</dbReference>
<organism evidence="2 3">
    <name type="scientific">Thermothielavioides terrestris (strain ATCC 38088 / NRRL 8126)</name>
    <name type="common">Thielavia terrestris</name>
    <dbReference type="NCBI Taxonomy" id="578455"/>
    <lineage>
        <taxon>Eukaryota</taxon>
        <taxon>Fungi</taxon>
        <taxon>Dikarya</taxon>
        <taxon>Ascomycota</taxon>
        <taxon>Pezizomycotina</taxon>
        <taxon>Sordariomycetes</taxon>
        <taxon>Sordariomycetidae</taxon>
        <taxon>Sordariales</taxon>
        <taxon>Chaetomiaceae</taxon>
        <taxon>Thermothielavioides</taxon>
        <taxon>Thermothielavioides terrestris</taxon>
    </lineage>
</organism>
<protein>
    <recommendedName>
        <fullName evidence="1">ABM domain-containing protein</fullName>
    </recommendedName>
</protein>
<dbReference type="AlphaFoldDB" id="G2R2U5"/>
<sequence length="205" mass="21543">MAAPPVIVFQVLGQQLPGEVSDEIKKQEGFQHAFFGRKMEDPDTGILCTEWSTREAALAYRSSQLASSLAAAADAPGGGGGGGDKAGTLVLSAPGPWAAVLRAPCTEVFTAFGVEDGFGANAAEFMRSLDGNPPEGYKGAAFGESLADADVDVAGERTARMVLGWTSREAHLEAKAKPGAIQDNIHLVRALREAVDLFHVQFKEL</sequence>
<dbReference type="InterPro" id="IPR007138">
    <property type="entry name" value="ABM_dom"/>
</dbReference>
<keyword evidence="3" id="KW-1185">Reference proteome</keyword>
<name>G2R2U5_THETT</name>
<dbReference type="HOGENOM" id="CLU_081631_0_0_1"/>
<proteinExistence type="predicted"/>
<dbReference type="Pfam" id="PF03992">
    <property type="entry name" value="ABM"/>
    <property type="match status" value="1"/>
</dbReference>
<dbReference type="RefSeq" id="XP_003652197.1">
    <property type="nucleotide sequence ID" value="XM_003652149.1"/>
</dbReference>
<dbReference type="eggNOG" id="ENOG502SUTN">
    <property type="taxonomic scope" value="Eukaryota"/>
</dbReference>
<dbReference type="KEGG" id="ttt:THITE_2113405"/>
<dbReference type="OrthoDB" id="3830579at2759"/>
<dbReference type="GeneID" id="11515068"/>
<accession>G2R2U5</accession>
<reference evidence="2 3" key="1">
    <citation type="journal article" date="2011" name="Nat. Biotechnol.">
        <title>Comparative genomic analysis of the thermophilic biomass-degrading fungi Myceliophthora thermophila and Thielavia terrestris.</title>
        <authorList>
            <person name="Berka R.M."/>
            <person name="Grigoriev I.V."/>
            <person name="Otillar R."/>
            <person name="Salamov A."/>
            <person name="Grimwood J."/>
            <person name="Reid I."/>
            <person name="Ishmael N."/>
            <person name="John T."/>
            <person name="Darmond C."/>
            <person name="Moisan M.-C."/>
            <person name="Henrissat B."/>
            <person name="Coutinho P.M."/>
            <person name="Lombard V."/>
            <person name="Natvig D.O."/>
            <person name="Lindquist E."/>
            <person name="Schmutz J."/>
            <person name="Lucas S."/>
            <person name="Harris P."/>
            <person name="Powlowski J."/>
            <person name="Bellemare A."/>
            <person name="Taylor D."/>
            <person name="Butler G."/>
            <person name="de Vries R.P."/>
            <person name="Allijn I.E."/>
            <person name="van den Brink J."/>
            <person name="Ushinsky S."/>
            <person name="Storms R."/>
            <person name="Powell A.J."/>
            <person name="Paulsen I.T."/>
            <person name="Elbourne L.D.H."/>
            <person name="Baker S.E."/>
            <person name="Magnuson J."/>
            <person name="LaBoissiere S."/>
            <person name="Clutterbuck A.J."/>
            <person name="Martinez D."/>
            <person name="Wogulis M."/>
            <person name="de Leon A.L."/>
            <person name="Rey M.W."/>
            <person name="Tsang A."/>
        </authorList>
    </citation>
    <scope>NUCLEOTIDE SEQUENCE [LARGE SCALE GENOMIC DNA]</scope>
    <source>
        <strain evidence="3">ATCC 38088 / NRRL 8126</strain>
    </source>
</reference>
<dbReference type="Gene3D" id="3.30.70.100">
    <property type="match status" value="1"/>
</dbReference>
<dbReference type="EMBL" id="CP003010">
    <property type="protein sequence ID" value="AEO65861.1"/>
    <property type="molecule type" value="Genomic_DNA"/>
</dbReference>
<evidence type="ECO:0000313" key="2">
    <source>
        <dbReference type="EMBL" id="AEO65861.1"/>
    </source>
</evidence>
<gene>
    <name evidence="2" type="ORF">THITE_2113405</name>
</gene>
<dbReference type="InterPro" id="IPR011008">
    <property type="entry name" value="Dimeric_a/b-barrel"/>
</dbReference>